<feature type="signal peptide" evidence="4">
    <location>
        <begin position="1"/>
        <end position="21"/>
    </location>
</feature>
<evidence type="ECO:0000313" key="6">
    <source>
        <dbReference type="EMBL" id="EDV43485.1"/>
    </source>
</evidence>
<comment type="similarity">
    <text evidence="2">Belongs to the PBP/GOBP family.</text>
</comment>
<dbReference type="Pfam" id="PF22651">
    <property type="entry name" value="OBP47_like"/>
    <property type="match status" value="1"/>
</dbReference>
<keyword evidence="7" id="KW-1185">Reference proteome</keyword>
<proteinExistence type="inferred from homology"/>
<comment type="subcellular location">
    <subcellularLocation>
        <location evidence="1">Secreted</location>
    </subcellularLocation>
</comment>
<feature type="chain" id="PRO_5002791888" evidence="4">
    <location>
        <begin position="22"/>
        <end position="196"/>
    </location>
</feature>
<dbReference type="OrthoDB" id="8118963at2759"/>
<dbReference type="eggNOG" id="ENOG502T6XU">
    <property type="taxonomic scope" value="Eukaryota"/>
</dbReference>
<dbReference type="PANTHER" id="PTHR21066">
    <property type="entry name" value="ODORANT-BINDING PROTEIN 59A-RELATED"/>
    <property type="match status" value="1"/>
</dbReference>
<sequence length="196" mass="22358">MYHRFALFCILLFYFFISVLSFNYTNCDQAKHPKFISSCCNVQKNNKTIKECRKSLLANNSTSTKSGSANLRSDKVALNACIAECSFKANGFLLNNGTVNVTALQKSYQQRYKNDPATSKLMVKSVAQCAKYAQEQVQQSEWMHTKGDCNYYPATLLACIMEQVYVNCPTTKWKNTDDCAAMRKYLMDCDDVERKK</sequence>
<dbReference type="InterPro" id="IPR036728">
    <property type="entry name" value="PBP_GOBP_sf"/>
</dbReference>
<dbReference type="OMA" id="CDQAKQP"/>
<dbReference type="InterPro" id="IPR054577">
    <property type="entry name" value="OBP47-like_dom"/>
</dbReference>
<name>B3M2V5_DROAN</name>
<dbReference type="InterPro" id="IPR052295">
    <property type="entry name" value="Odorant-binding_protein"/>
</dbReference>
<feature type="domain" description="OBP47-like" evidence="5">
    <location>
        <begin position="61"/>
        <end position="185"/>
    </location>
</feature>
<dbReference type="CTD" id="42506"/>
<dbReference type="EMBL" id="CH902617">
    <property type="protein sequence ID" value="EDV43485.1"/>
    <property type="molecule type" value="Genomic_DNA"/>
</dbReference>
<dbReference type="FunCoup" id="B3M2V5">
    <property type="interactions" value="8"/>
</dbReference>
<reference evidence="6 7" key="1">
    <citation type="journal article" date="2007" name="Nature">
        <title>Evolution of genes and genomes on the Drosophila phylogeny.</title>
        <authorList>
            <consortium name="Drosophila 12 Genomes Consortium"/>
            <person name="Clark A.G."/>
            <person name="Eisen M.B."/>
            <person name="Smith D.R."/>
            <person name="Bergman C.M."/>
            <person name="Oliver B."/>
            <person name="Markow T.A."/>
            <person name="Kaufman T.C."/>
            <person name="Kellis M."/>
            <person name="Gelbart W."/>
            <person name="Iyer V.N."/>
            <person name="Pollard D.A."/>
            <person name="Sackton T.B."/>
            <person name="Larracuente A.M."/>
            <person name="Singh N.D."/>
            <person name="Abad J.P."/>
            <person name="Abt D.N."/>
            <person name="Adryan B."/>
            <person name="Aguade M."/>
            <person name="Akashi H."/>
            <person name="Anderson W.W."/>
            <person name="Aquadro C.F."/>
            <person name="Ardell D.H."/>
            <person name="Arguello R."/>
            <person name="Artieri C.G."/>
            <person name="Barbash D.A."/>
            <person name="Barker D."/>
            <person name="Barsanti P."/>
            <person name="Batterham P."/>
            <person name="Batzoglou S."/>
            <person name="Begun D."/>
            <person name="Bhutkar A."/>
            <person name="Blanco E."/>
            <person name="Bosak S.A."/>
            <person name="Bradley R.K."/>
            <person name="Brand A.D."/>
            <person name="Brent M.R."/>
            <person name="Brooks A.N."/>
            <person name="Brown R.H."/>
            <person name="Butlin R.K."/>
            <person name="Caggese C."/>
            <person name="Calvi B.R."/>
            <person name="Bernardo de Carvalho A."/>
            <person name="Caspi A."/>
            <person name="Castrezana S."/>
            <person name="Celniker S.E."/>
            <person name="Chang J.L."/>
            <person name="Chapple C."/>
            <person name="Chatterji S."/>
            <person name="Chinwalla A."/>
            <person name="Civetta A."/>
            <person name="Clifton S.W."/>
            <person name="Comeron J.M."/>
            <person name="Costello J.C."/>
            <person name="Coyne J.A."/>
            <person name="Daub J."/>
            <person name="David R.G."/>
            <person name="Delcher A.L."/>
            <person name="Delehaunty K."/>
            <person name="Do C.B."/>
            <person name="Ebling H."/>
            <person name="Edwards K."/>
            <person name="Eickbush T."/>
            <person name="Evans J.D."/>
            <person name="Filipski A."/>
            <person name="Findeiss S."/>
            <person name="Freyhult E."/>
            <person name="Fulton L."/>
            <person name="Fulton R."/>
            <person name="Garcia A.C."/>
            <person name="Gardiner A."/>
            <person name="Garfield D.A."/>
            <person name="Garvin B.E."/>
            <person name="Gibson G."/>
            <person name="Gilbert D."/>
            <person name="Gnerre S."/>
            <person name="Godfrey J."/>
            <person name="Good R."/>
            <person name="Gotea V."/>
            <person name="Gravely B."/>
            <person name="Greenberg A.J."/>
            <person name="Griffiths-Jones S."/>
            <person name="Gross S."/>
            <person name="Guigo R."/>
            <person name="Gustafson E.A."/>
            <person name="Haerty W."/>
            <person name="Hahn M.W."/>
            <person name="Halligan D.L."/>
            <person name="Halpern A.L."/>
            <person name="Halter G.M."/>
            <person name="Han M.V."/>
            <person name="Heger A."/>
            <person name="Hillier L."/>
            <person name="Hinrichs A.S."/>
            <person name="Holmes I."/>
            <person name="Hoskins R.A."/>
            <person name="Hubisz M.J."/>
            <person name="Hultmark D."/>
            <person name="Huntley M.A."/>
            <person name="Jaffe D.B."/>
            <person name="Jagadeeshan S."/>
            <person name="Jeck W.R."/>
            <person name="Johnson J."/>
            <person name="Jones C.D."/>
            <person name="Jordan W.C."/>
            <person name="Karpen G.H."/>
            <person name="Kataoka E."/>
            <person name="Keightley P.D."/>
            <person name="Kheradpour P."/>
            <person name="Kirkness E.F."/>
            <person name="Koerich L.B."/>
            <person name="Kristiansen K."/>
            <person name="Kudrna D."/>
            <person name="Kulathinal R.J."/>
            <person name="Kumar S."/>
            <person name="Kwok R."/>
            <person name="Lander E."/>
            <person name="Langley C.H."/>
            <person name="Lapoint R."/>
            <person name="Lazzaro B.P."/>
            <person name="Lee S.J."/>
            <person name="Levesque L."/>
            <person name="Li R."/>
            <person name="Lin C.F."/>
            <person name="Lin M.F."/>
            <person name="Lindblad-Toh K."/>
            <person name="Llopart A."/>
            <person name="Long M."/>
            <person name="Low L."/>
            <person name="Lozovsky E."/>
            <person name="Lu J."/>
            <person name="Luo M."/>
            <person name="Machado C.A."/>
            <person name="Makalowski W."/>
            <person name="Marzo M."/>
            <person name="Matsuda M."/>
            <person name="Matzkin L."/>
            <person name="McAllister B."/>
            <person name="McBride C.S."/>
            <person name="McKernan B."/>
            <person name="McKernan K."/>
            <person name="Mendez-Lago M."/>
            <person name="Minx P."/>
            <person name="Mollenhauer M.U."/>
            <person name="Montooth K."/>
            <person name="Mount S.M."/>
            <person name="Mu X."/>
            <person name="Myers E."/>
            <person name="Negre B."/>
            <person name="Newfeld S."/>
            <person name="Nielsen R."/>
            <person name="Noor M.A."/>
            <person name="O'Grady P."/>
            <person name="Pachter L."/>
            <person name="Papaceit M."/>
            <person name="Parisi M.J."/>
            <person name="Parisi M."/>
            <person name="Parts L."/>
            <person name="Pedersen J.S."/>
            <person name="Pesole G."/>
            <person name="Phillippy A.M."/>
            <person name="Ponting C.P."/>
            <person name="Pop M."/>
            <person name="Porcelli D."/>
            <person name="Powell J.R."/>
            <person name="Prohaska S."/>
            <person name="Pruitt K."/>
            <person name="Puig M."/>
            <person name="Quesneville H."/>
            <person name="Ram K.R."/>
            <person name="Rand D."/>
            <person name="Rasmussen M.D."/>
            <person name="Reed L.K."/>
            <person name="Reenan R."/>
            <person name="Reily A."/>
            <person name="Remington K.A."/>
            <person name="Rieger T.T."/>
            <person name="Ritchie M.G."/>
            <person name="Robin C."/>
            <person name="Rogers Y.H."/>
            <person name="Rohde C."/>
            <person name="Rozas J."/>
            <person name="Rubenfield M.J."/>
            <person name="Ruiz A."/>
            <person name="Russo S."/>
            <person name="Salzberg S.L."/>
            <person name="Sanchez-Gracia A."/>
            <person name="Saranga D.J."/>
            <person name="Sato H."/>
            <person name="Schaeffer S.W."/>
            <person name="Schatz M.C."/>
            <person name="Schlenke T."/>
            <person name="Schwartz R."/>
            <person name="Segarra C."/>
            <person name="Singh R.S."/>
            <person name="Sirot L."/>
            <person name="Sirota M."/>
            <person name="Sisneros N.B."/>
            <person name="Smith C.D."/>
            <person name="Smith T.F."/>
            <person name="Spieth J."/>
            <person name="Stage D.E."/>
            <person name="Stark A."/>
            <person name="Stephan W."/>
            <person name="Strausberg R.L."/>
            <person name="Strempel S."/>
            <person name="Sturgill D."/>
            <person name="Sutton G."/>
            <person name="Sutton G.G."/>
            <person name="Tao W."/>
            <person name="Teichmann S."/>
            <person name="Tobari Y.N."/>
            <person name="Tomimura Y."/>
            <person name="Tsolas J.M."/>
            <person name="Valente V.L."/>
            <person name="Venter E."/>
            <person name="Venter J.C."/>
            <person name="Vicario S."/>
            <person name="Vieira F.G."/>
            <person name="Vilella A.J."/>
            <person name="Villasante A."/>
            <person name="Walenz B."/>
            <person name="Wang J."/>
            <person name="Wasserman M."/>
            <person name="Watts T."/>
            <person name="Wilson D."/>
            <person name="Wilson R.K."/>
            <person name="Wing R.A."/>
            <person name="Wolfner M.F."/>
            <person name="Wong A."/>
            <person name="Wong G.K."/>
            <person name="Wu C.I."/>
            <person name="Wu G."/>
            <person name="Yamamoto D."/>
            <person name="Yang H.P."/>
            <person name="Yang S.P."/>
            <person name="Yorke J.A."/>
            <person name="Yoshida K."/>
            <person name="Zdobnov E."/>
            <person name="Zhang P."/>
            <person name="Zhang Y."/>
            <person name="Zimin A.V."/>
            <person name="Baldwin J."/>
            <person name="Abdouelleil A."/>
            <person name="Abdulkadir J."/>
            <person name="Abebe A."/>
            <person name="Abera B."/>
            <person name="Abreu J."/>
            <person name="Acer S.C."/>
            <person name="Aftuck L."/>
            <person name="Alexander A."/>
            <person name="An P."/>
            <person name="Anderson E."/>
            <person name="Anderson S."/>
            <person name="Arachi H."/>
            <person name="Azer M."/>
            <person name="Bachantsang P."/>
            <person name="Barry A."/>
            <person name="Bayul T."/>
            <person name="Berlin A."/>
            <person name="Bessette D."/>
            <person name="Bloom T."/>
            <person name="Blye J."/>
            <person name="Boguslavskiy L."/>
            <person name="Bonnet C."/>
            <person name="Boukhgalter B."/>
            <person name="Bourzgui I."/>
            <person name="Brown A."/>
            <person name="Cahill P."/>
            <person name="Channer S."/>
            <person name="Cheshatsang Y."/>
            <person name="Chuda L."/>
            <person name="Citroen M."/>
            <person name="Collymore A."/>
            <person name="Cooke P."/>
            <person name="Costello M."/>
            <person name="D'Aco K."/>
            <person name="Daza R."/>
            <person name="De Haan G."/>
            <person name="DeGray S."/>
            <person name="DeMaso C."/>
            <person name="Dhargay N."/>
            <person name="Dooley K."/>
            <person name="Dooley E."/>
            <person name="Doricent M."/>
            <person name="Dorje P."/>
            <person name="Dorjee K."/>
            <person name="Dupes A."/>
            <person name="Elong R."/>
            <person name="Falk J."/>
            <person name="Farina A."/>
            <person name="Faro S."/>
            <person name="Ferguson D."/>
            <person name="Fisher S."/>
            <person name="Foley C.D."/>
            <person name="Franke A."/>
            <person name="Friedrich D."/>
            <person name="Gadbois L."/>
            <person name="Gearin G."/>
            <person name="Gearin C.R."/>
            <person name="Giannoukos G."/>
            <person name="Goode T."/>
            <person name="Graham J."/>
            <person name="Grandbois E."/>
            <person name="Grewal S."/>
            <person name="Gyaltsen K."/>
            <person name="Hafez N."/>
            <person name="Hagos B."/>
            <person name="Hall J."/>
            <person name="Henson C."/>
            <person name="Hollinger A."/>
            <person name="Honan T."/>
            <person name="Huard M.D."/>
            <person name="Hughes L."/>
            <person name="Hurhula B."/>
            <person name="Husby M.E."/>
            <person name="Kamat A."/>
            <person name="Kanga B."/>
            <person name="Kashin S."/>
            <person name="Khazanovich D."/>
            <person name="Kisner P."/>
            <person name="Lance K."/>
            <person name="Lara M."/>
            <person name="Lee W."/>
            <person name="Lennon N."/>
            <person name="Letendre F."/>
            <person name="LeVine R."/>
            <person name="Lipovsky A."/>
            <person name="Liu X."/>
            <person name="Liu J."/>
            <person name="Liu S."/>
            <person name="Lokyitsang T."/>
            <person name="Lokyitsang Y."/>
            <person name="Lubonja R."/>
            <person name="Lui A."/>
            <person name="MacDonald P."/>
            <person name="Magnisalis V."/>
            <person name="Maru K."/>
            <person name="Matthews C."/>
            <person name="McCusker W."/>
            <person name="McDonough S."/>
            <person name="Mehta T."/>
            <person name="Meldrim J."/>
            <person name="Meneus L."/>
            <person name="Mihai O."/>
            <person name="Mihalev A."/>
            <person name="Mihova T."/>
            <person name="Mittelman R."/>
            <person name="Mlenga V."/>
            <person name="Montmayeur A."/>
            <person name="Mulrain L."/>
            <person name="Navidi A."/>
            <person name="Naylor J."/>
            <person name="Negash T."/>
            <person name="Nguyen T."/>
            <person name="Nguyen N."/>
            <person name="Nicol R."/>
            <person name="Norbu C."/>
            <person name="Norbu N."/>
            <person name="Novod N."/>
            <person name="O'Neill B."/>
            <person name="Osman S."/>
            <person name="Markiewicz E."/>
            <person name="Oyono O.L."/>
            <person name="Patti C."/>
            <person name="Phunkhang P."/>
            <person name="Pierre F."/>
            <person name="Priest M."/>
            <person name="Raghuraman S."/>
            <person name="Rege F."/>
            <person name="Reyes R."/>
            <person name="Rise C."/>
            <person name="Rogov P."/>
            <person name="Ross K."/>
            <person name="Ryan E."/>
            <person name="Settipalli S."/>
            <person name="Shea T."/>
            <person name="Sherpa N."/>
            <person name="Shi L."/>
            <person name="Shih D."/>
            <person name="Sparrow T."/>
            <person name="Spaulding J."/>
            <person name="Stalker J."/>
            <person name="Stange-Thomann N."/>
            <person name="Stavropoulos S."/>
            <person name="Stone C."/>
            <person name="Strader C."/>
            <person name="Tesfaye S."/>
            <person name="Thomson T."/>
            <person name="Thoulutsang Y."/>
            <person name="Thoulutsang D."/>
            <person name="Topham K."/>
            <person name="Topping I."/>
            <person name="Tsamla T."/>
            <person name="Vassiliev H."/>
            <person name="Vo A."/>
            <person name="Wangchuk T."/>
            <person name="Wangdi T."/>
            <person name="Weiand M."/>
            <person name="Wilkinson J."/>
            <person name="Wilson A."/>
            <person name="Yadav S."/>
            <person name="Young G."/>
            <person name="Yu Q."/>
            <person name="Zembek L."/>
            <person name="Zhong D."/>
            <person name="Zimmer A."/>
            <person name="Zwirko Z."/>
            <person name="Jaffe D.B."/>
            <person name="Alvarez P."/>
            <person name="Brockman W."/>
            <person name="Butler J."/>
            <person name="Chin C."/>
            <person name="Gnerre S."/>
            <person name="Grabherr M."/>
            <person name="Kleber M."/>
            <person name="Mauceli E."/>
            <person name="MacCallum I."/>
        </authorList>
    </citation>
    <scope>NUCLEOTIDE SEQUENCE [LARGE SCALE GENOMIC DNA]</scope>
    <source>
        <strain evidence="7">Tucson 14024-0371.13</strain>
    </source>
</reference>
<keyword evidence="4" id="KW-0732">Signal</keyword>
<dbReference type="SUPFAM" id="SSF47565">
    <property type="entry name" value="Insect pheromone/odorant-binding proteins"/>
    <property type="match status" value="1"/>
</dbReference>
<dbReference type="GO" id="GO:0005576">
    <property type="term" value="C:extracellular region"/>
    <property type="evidence" value="ECO:0007669"/>
    <property type="project" value="UniProtKB-SubCell"/>
</dbReference>
<dbReference type="HOGENOM" id="CLU_120152_1_0_1"/>
<keyword evidence="3" id="KW-0964">Secreted</keyword>
<dbReference type="GeneID" id="6502681"/>
<evidence type="ECO:0000256" key="1">
    <source>
        <dbReference type="ARBA" id="ARBA00004613"/>
    </source>
</evidence>
<dbReference type="STRING" id="7217.B3M2V5"/>
<dbReference type="KEGG" id="dan:6502681"/>
<evidence type="ECO:0000313" key="7">
    <source>
        <dbReference type="Proteomes" id="UP000007801"/>
    </source>
</evidence>
<protein>
    <submittedName>
        <fullName evidence="6">Odorant-binding protein 93a</fullName>
    </submittedName>
</protein>
<dbReference type="Proteomes" id="UP000007801">
    <property type="component" value="Unassembled WGS sequence"/>
</dbReference>
<dbReference type="InParanoid" id="B3M2V5"/>
<dbReference type="GO" id="GO:0005549">
    <property type="term" value="F:odorant binding"/>
    <property type="evidence" value="ECO:0007669"/>
    <property type="project" value="InterPro"/>
</dbReference>
<organism evidence="6 7">
    <name type="scientific">Drosophila ananassae</name>
    <name type="common">Fruit fly</name>
    <dbReference type="NCBI Taxonomy" id="7217"/>
    <lineage>
        <taxon>Eukaryota</taxon>
        <taxon>Metazoa</taxon>
        <taxon>Ecdysozoa</taxon>
        <taxon>Arthropoda</taxon>
        <taxon>Hexapoda</taxon>
        <taxon>Insecta</taxon>
        <taxon>Pterygota</taxon>
        <taxon>Neoptera</taxon>
        <taxon>Endopterygota</taxon>
        <taxon>Diptera</taxon>
        <taxon>Brachycera</taxon>
        <taxon>Muscomorpha</taxon>
        <taxon>Ephydroidea</taxon>
        <taxon>Drosophilidae</taxon>
        <taxon>Drosophila</taxon>
        <taxon>Sophophora</taxon>
    </lineage>
</organism>
<gene>
    <name evidence="6" type="primary">Dana\Obp93a</name>
    <name evidence="6" type="synonym">Dana\GF19946</name>
    <name evidence="6" type="synonym">dana_GLEANR_22352</name>
    <name evidence="6" type="synonym">DanaObp93a</name>
    <name evidence="6" type="synonym">Obp93a</name>
    <name evidence="6" type="ORF">GF19946</name>
</gene>
<dbReference type="AlphaFoldDB" id="B3M2V5"/>
<evidence type="ECO:0000256" key="2">
    <source>
        <dbReference type="ARBA" id="ARBA00008098"/>
    </source>
</evidence>
<evidence type="ECO:0000259" key="5">
    <source>
        <dbReference type="Pfam" id="PF22651"/>
    </source>
</evidence>
<evidence type="ECO:0000256" key="4">
    <source>
        <dbReference type="SAM" id="SignalP"/>
    </source>
</evidence>
<evidence type="ECO:0000256" key="3">
    <source>
        <dbReference type="ARBA" id="ARBA00022525"/>
    </source>
</evidence>
<dbReference type="Gene3D" id="1.10.238.270">
    <property type="match status" value="1"/>
</dbReference>
<accession>B3M2V5</accession>
<dbReference type="PANTHER" id="PTHR21066:SF15">
    <property type="entry name" value="GH25962P-RELATED"/>
    <property type="match status" value="1"/>
</dbReference>
<dbReference type="PhylomeDB" id="B3M2V5"/>